<dbReference type="AlphaFoldDB" id="A0A3B0WT17"/>
<dbReference type="SUPFAM" id="SSF81593">
    <property type="entry name" value="Nucleotidyltransferase substrate binding subunit/domain"/>
    <property type="match status" value="1"/>
</dbReference>
<dbReference type="InterPro" id="IPR010235">
    <property type="entry name" value="HepT"/>
</dbReference>
<evidence type="ECO:0008006" key="2">
    <source>
        <dbReference type="Google" id="ProtNLM"/>
    </source>
</evidence>
<gene>
    <name evidence="1" type="ORF">MNBD_GAMMA06-52</name>
</gene>
<accession>A0A3B0WT17</accession>
<reference evidence="1" key="1">
    <citation type="submission" date="2018-06" db="EMBL/GenBank/DDBJ databases">
        <authorList>
            <person name="Zhirakovskaya E."/>
        </authorList>
    </citation>
    <scope>NUCLEOTIDE SEQUENCE</scope>
</reference>
<dbReference type="EMBL" id="UOFD01000066">
    <property type="protein sequence ID" value="VAW53807.1"/>
    <property type="molecule type" value="Genomic_DNA"/>
</dbReference>
<sequence length="161" mass="18787">MVLKARWMFNCGGSFFDYGFINDEIVMTDDVRWRQRFSNFKKALTQLEAAVILSEQRELSDLEKQGLIQAFEFTHELAWNCLKDYLEFQGQVGLMGSRDVTRKAFELGLVEDGEGWMDMIQSRNRSSHTYNLQTMKEINVAILDQYYNLFSVLSIKLSTLL</sequence>
<dbReference type="NCBIfam" id="TIGR01987">
    <property type="entry name" value="HI0074"/>
    <property type="match status" value="1"/>
</dbReference>
<evidence type="ECO:0000313" key="1">
    <source>
        <dbReference type="EMBL" id="VAW53807.1"/>
    </source>
</evidence>
<dbReference type="Gene3D" id="1.20.120.330">
    <property type="entry name" value="Nucleotidyltransferases domain 2"/>
    <property type="match status" value="1"/>
</dbReference>
<organism evidence="1">
    <name type="scientific">hydrothermal vent metagenome</name>
    <dbReference type="NCBI Taxonomy" id="652676"/>
    <lineage>
        <taxon>unclassified sequences</taxon>
        <taxon>metagenomes</taxon>
        <taxon>ecological metagenomes</taxon>
    </lineage>
</organism>
<name>A0A3B0WT17_9ZZZZ</name>
<dbReference type="Pfam" id="PF08780">
    <property type="entry name" value="NTase_sub_bind"/>
    <property type="match status" value="1"/>
</dbReference>
<protein>
    <recommendedName>
        <fullName evidence="2">Nucleotidyltransferase substrate binding protein, HI0074 family</fullName>
    </recommendedName>
</protein>
<proteinExistence type="predicted"/>